<dbReference type="Proteomes" id="UP001287356">
    <property type="component" value="Unassembled WGS sequence"/>
</dbReference>
<evidence type="ECO:0000313" key="4">
    <source>
        <dbReference type="Proteomes" id="UP001287356"/>
    </source>
</evidence>
<feature type="compositionally biased region" description="Basic and acidic residues" evidence="1">
    <location>
        <begin position="23"/>
        <end position="33"/>
    </location>
</feature>
<proteinExistence type="predicted"/>
<dbReference type="InterPro" id="IPR010730">
    <property type="entry name" value="HET"/>
</dbReference>
<comment type="caution">
    <text evidence="3">The sequence shown here is derived from an EMBL/GenBank/DDBJ whole genome shotgun (WGS) entry which is preliminary data.</text>
</comment>
<feature type="domain" description="Heterokaryon incompatibility" evidence="2">
    <location>
        <begin position="121"/>
        <end position="268"/>
    </location>
</feature>
<protein>
    <submittedName>
        <fullName evidence="3">Heterokaryon incompatibility protein-domain-containing protein</fullName>
    </submittedName>
</protein>
<dbReference type="PANTHER" id="PTHR24148">
    <property type="entry name" value="ANKYRIN REPEAT DOMAIN-CONTAINING PROTEIN 39 HOMOLOG-RELATED"/>
    <property type="match status" value="1"/>
</dbReference>
<feature type="compositionally biased region" description="Low complexity" evidence="1">
    <location>
        <begin position="12"/>
        <end position="22"/>
    </location>
</feature>
<dbReference type="EMBL" id="JAULSN010000006">
    <property type="protein sequence ID" value="KAK3368839.1"/>
    <property type="molecule type" value="Genomic_DNA"/>
</dbReference>
<sequence>MTIRTRSPIPPSASSSAETHYSSSEKNDSRDEYAQTGPNRVLAYWVRTPAFGSAIQQCDNQPHFNAAIPQPKFEYVSALRLDVPEIRLLCLLPRDPSATRVGQSPVRCELRHVLLSDNPVFLALSYVWGSQQVTKRITVNDGYMDVTVNPAHALQHLQLQSATLALWVDAICINQGSTGEKNCQASLVLGWLGPAADDSDEAMSILDWLGKETMIRVRNNGANPKHEAILPDLLSKHHWPHEKVHQAVRSVGALFKREWWTRVWILQEVELAKDVLMICGELGIPLDVLRMGFEAVNDFAVRTRDGRPLADMAKAIRRDVSSGPPRILGSTSPKALHVPARSDGLAFWISRSNNLAATNLKDYVYALLALAGDVDELGICVDYNKSVVEIFTDVATRLLEKQQALFILSWCQRWPDILTTQYEPCGLPSWVPDFSFPIPSGALFGSWNATRWLYSATGTTHTRCTASRQMQLSISDGVLKIDGAEFDTVQCAGPRPSQRGPESGKKFDATARVKEAIELVAGHRARYSTSGAFHDAVWRTVIADAEFDFVAPKRATPRLQAGYEAMSARWKPPGPPVPSEELRALRSRLMEPYCLAISCYCTDRRIFITTGGYLGIGPRTLEEGDTVCILFGAPAPFLVRKVACSDSYQLIGECYLHGIMDGEFFDTDPPGMEFSIR</sequence>
<name>A0AAE0K2L8_9PEZI</name>
<organism evidence="3 4">
    <name type="scientific">Lasiosphaeria ovina</name>
    <dbReference type="NCBI Taxonomy" id="92902"/>
    <lineage>
        <taxon>Eukaryota</taxon>
        <taxon>Fungi</taxon>
        <taxon>Dikarya</taxon>
        <taxon>Ascomycota</taxon>
        <taxon>Pezizomycotina</taxon>
        <taxon>Sordariomycetes</taxon>
        <taxon>Sordariomycetidae</taxon>
        <taxon>Sordariales</taxon>
        <taxon>Lasiosphaeriaceae</taxon>
        <taxon>Lasiosphaeria</taxon>
    </lineage>
</organism>
<keyword evidence="4" id="KW-1185">Reference proteome</keyword>
<dbReference type="Pfam" id="PF26639">
    <property type="entry name" value="Het-6_barrel"/>
    <property type="match status" value="1"/>
</dbReference>
<dbReference type="AlphaFoldDB" id="A0AAE0K2L8"/>
<feature type="region of interest" description="Disordered" evidence="1">
    <location>
        <begin position="1"/>
        <end position="33"/>
    </location>
</feature>
<gene>
    <name evidence="3" type="ORF">B0T24DRAFT_706987</name>
</gene>
<reference evidence="3" key="2">
    <citation type="submission" date="2023-06" db="EMBL/GenBank/DDBJ databases">
        <authorList>
            <consortium name="Lawrence Berkeley National Laboratory"/>
            <person name="Haridas S."/>
            <person name="Hensen N."/>
            <person name="Bonometti L."/>
            <person name="Westerberg I."/>
            <person name="Brannstrom I.O."/>
            <person name="Guillou S."/>
            <person name="Cros-Aarteil S."/>
            <person name="Calhoun S."/>
            <person name="Kuo A."/>
            <person name="Mondo S."/>
            <person name="Pangilinan J."/>
            <person name="Riley R."/>
            <person name="Labutti K."/>
            <person name="Andreopoulos B."/>
            <person name="Lipzen A."/>
            <person name="Chen C."/>
            <person name="Yanf M."/>
            <person name="Daum C."/>
            <person name="Ng V."/>
            <person name="Clum A."/>
            <person name="Steindorff A."/>
            <person name="Ohm R."/>
            <person name="Martin F."/>
            <person name="Silar P."/>
            <person name="Natvig D."/>
            <person name="Lalanne C."/>
            <person name="Gautier V."/>
            <person name="Ament-Velasquez S.L."/>
            <person name="Kruys A."/>
            <person name="Hutchinson M.I."/>
            <person name="Powell A.J."/>
            <person name="Barry K."/>
            <person name="Miller A.N."/>
            <person name="Grigoriev I.V."/>
            <person name="Debuchy R."/>
            <person name="Gladieux P."/>
            <person name="Thoren M.H."/>
            <person name="Johannesson H."/>
        </authorList>
    </citation>
    <scope>NUCLEOTIDE SEQUENCE</scope>
    <source>
        <strain evidence="3">CBS 958.72</strain>
    </source>
</reference>
<dbReference type="Pfam" id="PF06985">
    <property type="entry name" value="HET"/>
    <property type="match status" value="1"/>
</dbReference>
<evidence type="ECO:0000259" key="2">
    <source>
        <dbReference type="Pfam" id="PF06985"/>
    </source>
</evidence>
<dbReference type="InterPro" id="IPR052895">
    <property type="entry name" value="HetReg/Transcr_Mod"/>
</dbReference>
<dbReference type="PANTHER" id="PTHR24148:SF73">
    <property type="entry name" value="HET DOMAIN PROTEIN (AFU_ORTHOLOGUE AFUA_8G01020)"/>
    <property type="match status" value="1"/>
</dbReference>
<evidence type="ECO:0000313" key="3">
    <source>
        <dbReference type="EMBL" id="KAK3368839.1"/>
    </source>
</evidence>
<accession>A0AAE0K2L8</accession>
<reference evidence="3" key="1">
    <citation type="journal article" date="2023" name="Mol. Phylogenet. Evol.">
        <title>Genome-scale phylogeny and comparative genomics of the fungal order Sordariales.</title>
        <authorList>
            <person name="Hensen N."/>
            <person name="Bonometti L."/>
            <person name="Westerberg I."/>
            <person name="Brannstrom I.O."/>
            <person name="Guillou S."/>
            <person name="Cros-Aarteil S."/>
            <person name="Calhoun S."/>
            <person name="Haridas S."/>
            <person name="Kuo A."/>
            <person name="Mondo S."/>
            <person name="Pangilinan J."/>
            <person name="Riley R."/>
            <person name="LaButti K."/>
            <person name="Andreopoulos B."/>
            <person name="Lipzen A."/>
            <person name="Chen C."/>
            <person name="Yan M."/>
            <person name="Daum C."/>
            <person name="Ng V."/>
            <person name="Clum A."/>
            <person name="Steindorff A."/>
            <person name="Ohm R.A."/>
            <person name="Martin F."/>
            <person name="Silar P."/>
            <person name="Natvig D.O."/>
            <person name="Lalanne C."/>
            <person name="Gautier V."/>
            <person name="Ament-Velasquez S.L."/>
            <person name="Kruys A."/>
            <person name="Hutchinson M.I."/>
            <person name="Powell A.J."/>
            <person name="Barry K."/>
            <person name="Miller A.N."/>
            <person name="Grigoriev I.V."/>
            <person name="Debuchy R."/>
            <person name="Gladieux P."/>
            <person name="Hiltunen Thoren M."/>
            <person name="Johannesson H."/>
        </authorList>
    </citation>
    <scope>NUCLEOTIDE SEQUENCE</scope>
    <source>
        <strain evidence="3">CBS 958.72</strain>
    </source>
</reference>
<evidence type="ECO:0000256" key="1">
    <source>
        <dbReference type="SAM" id="MobiDB-lite"/>
    </source>
</evidence>